<dbReference type="SMART" id="SM00823">
    <property type="entry name" value="PKS_PP"/>
    <property type="match status" value="1"/>
</dbReference>
<evidence type="ECO:0000259" key="7">
    <source>
        <dbReference type="SMART" id="SM00827"/>
    </source>
</evidence>
<keyword evidence="4" id="KW-0560">Oxidoreductase</keyword>
<comment type="caution">
    <text evidence="8">The sequence shown here is derived from an EMBL/GenBank/DDBJ whole genome shotgun (WGS) entry which is preliminary data.</text>
</comment>
<dbReference type="SUPFAM" id="SSF47336">
    <property type="entry name" value="ACP-like"/>
    <property type="match status" value="1"/>
</dbReference>
<evidence type="ECO:0000259" key="6">
    <source>
        <dbReference type="SMART" id="SM00823"/>
    </source>
</evidence>
<dbReference type="InterPro" id="IPR036736">
    <property type="entry name" value="ACP-like_sf"/>
</dbReference>
<dbReference type="Gene3D" id="3.30.70.3290">
    <property type="match status" value="1"/>
</dbReference>
<evidence type="ECO:0000313" key="9">
    <source>
        <dbReference type="Proteomes" id="UP001390339"/>
    </source>
</evidence>
<evidence type="ECO:0000256" key="2">
    <source>
        <dbReference type="ARBA" id="ARBA00022553"/>
    </source>
</evidence>
<evidence type="ECO:0000256" key="3">
    <source>
        <dbReference type="ARBA" id="ARBA00022679"/>
    </source>
</evidence>
<dbReference type="InterPro" id="IPR056501">
    <property type="entry name" value="NAD-bd_HRPKS_sdrA"/>
</dbReference>
<reference evidence="8 9" key="1">
    <citation type="journal article" date="2024" name="IMA Fungus">
        <title>Apiospora arundinis, a panoply of carbohydrate-active enzymes and secondary metabolites.</title>
        <authorList>
            <person name="Sorensen T."/>
            <person name="Petersen C."/>
            <person name="Muurmann A.T."/>
            <person name="Christiansen J.V."/>
            <person name="Brundto M.L."/>
            <person name="Overgaard C.K."/>
            <person name="Boysen A.T."/>
            <person name="Wollenberg R.D."/>
            <person name="Larsen T.O."/>
            <person name="Sorensen J.L."/>
            <person name="Nielsen K.L."/>
            <person name="Sondergaard T.E."/>
        </authorList>
    </citation>
    <scope>NUCLEOTIDE SEQUENCE [LARGE SCALE GENOMIC DNA]</scope>
    <source>
        <strain evidence="8 9">AAU 773</strain>
    </source>
</reference>
<feature type="domain" description="Ketoreductase" evidence="5">
    <location>
        <begin position="671"/>
        <end position="866"/>
    </location>
</feature>
<dbReference type="Proteomes" id="UP001390339">
    <property type="component" value="Unassembled WGS sequence"/>
</dbReference>
<dbReference type="InterPro" id="IPR036291">
    <property type="entry name" value="NAD(P)-bd_dom_sf"/>
</dbReference>
<dbReference type="EMBL" id="JAPCWZ010000010">
    <property type="protein sequence ID" value="KAK8848783.1"/>
    <property type="molecule type" value="Genomic_DNA"/>
</dbReference>
<evidence type="ECO:0000256" key="4">
    <source>
        <dbReference type="ARBA" id="ARBA00023002"/>
    </source>
</evidence>
<dbReference type="InterPro" id="IPR009081">
    <property type="entry name" value="PP-bd_ACP"/>
</dbReference>
<evidence type="ECO:0000256" key="1">
    <source>
        <dbReference type="ARBA" id="ARBA00022450"/>
    </source>
</evidence>
<protein>
    <submittedName>
        <fullName evidence="8">Polyketide synthase</fullName>
    </submittedName>
</protein>
<dbReference type="InterPro" id="IPR016036">
    <property type="entry name" value="Malonyl_transacylase_ACP-bd"/>
</dbReference>
<dbReference type="Gene3D" id="3.40.50.720">
    <property type="entry name" value="NAD(P)-binding Rossmann-like Domain"/>
    <property type="match status" value="1"/>
</dbReference>
<dbReference type="PANTHER" id="PTHR43775">
    <property type="entry name" value="FATTY ACID SYNTHASE"/>
    <property type="match status" value="1"/>
</dbReference>
<keyword evidence="3" id="KW-0808">Transferase</keyword>
<dbReference type="SUPFAM" id="SSF52151">
    <property type="entry name" value="FabD/lysophospholipase-like"/>
    <property type="match status" value="1"/>
</dbReference>
<dbReference type="InterPro" id="IPR020806">
    <property type="entry name" value="PKS_PP-bd"/>
</dbReference>
<dbReference type="Gene3D" id="1.10.1200.10">
    <property type="entry name" value="ACP-like"/>
    <property type="match status" value="1"/>
</dbReference>
<dbReference type="SMART" id="SM00827">
    <property type="entry name" value="PKS_AT"/>
    <property type="match status" value="1"/>
</dbReference>
<keyword evidence="9" id="KW-1185">Reference proteome</keyword>
<accession>A0ABR2HKX4</accession>
<proteinExistence type="predicted"/>
<evidence type="ECO:0000259" key="5">
    <source>
        <dbReference type="SMART" id="SM00822"/>
    </source>
</evidence>
<dbReference type="InterPro" id="IPR013968">
    <property type="entry name" value="PKS_KR"/>
</dbReference>
<evidence type="ECO:0000313" key="8">
    <source>
        <dbReference type="EMBL" id="KAK8848783.1"/>
    </source>
</evidence>
<dbReference type="SUPFAM" id="SSF55048">
    <property type="entry name" value="Probable ACP-binding domain of malonyl-CoA ACP transacylase"/>
    <property type="match status" value="1"/>
</dbReference>
<dbReference type="InterPro" id="IPR016035">
    <property type="entry name" value="Acyl_Trfase/lysoPLipase"/>
</dbReference>
<sequence length="1069" mass="116415">MEEEVEADTETEILADLAYTLNQRRTHFTWRTSIAASSISELKVAAENAAGKSVTSHGKQTMDEAGLCFVFTGQGAQWPRMGQELYLESATFRSSIDTADRYFRDVLHCSWSVVDELFRDETKSRVDQHAFSQPLTTVLQMGLVDLLQEWNIKPDWIIGHSSGEIAGAYCLGALTQHDAWKIAYSCGAFESEQEGSMMAVSISKNEADSIIREHASSGGVVVACINSPTNVTLAGDSASLDDLEKLLHGRSIFSQRLRVDVAYHSSHMEAMVAAYKQAISQIVLDEAVPARTMFSAVTGEEICAHELGPAYWGKNIASQVRFSDAVKNLITSFPTRNKIFVEIGPHHTMQLPLKQILTRCSTPLGTSTEYVYLLSRGKDSAATAYAAAGQLHMLGVPVSLSRLNESGTDRRPQLIVDLPPYAWRHEDTYNAIESAAMETRSHTERTKADRESRRICFSLDWQPAPEIFTEEAAAGEETKDVTLLLPQRPTQTLRALSGLVTQRLQSSGYHVQSHAWPVVGHSTKGRKCVSLVELDAPIFDNASAGDVSALQRVVLDSSSVLWVSLSTPAGAIVPALAQTLRSETPGLHFRSLQVAPPYASRIADLGSTIARLAVSSTADMEFRESRSVLCVPRVNEDAALDEVLRSFLPQQPLGTPLPASQKPDHRLQTDATYVLAGGLGGLGRNIATFLVDLGARHLCFLSRSSTTASPDTETFLANLRKRQVSVSAYKCDIADIRSLRAALQQCRQEHPPIKGIIQCAMVLRDVSFHKMTHPQWQEALRPKVQGSANLAAAIPSLNEPKRQRQSQGQSQPPFFIMLSSFTSIFGNRTQANYVAACAFQDALAHDLHDNRGIHAVSLRLGIMRDVGYLAQHGATGPLRDWEPGFGLREYEMRALLHAAMAGQTPTQPITGLPTAAAAATAGVARPFFLDGNPKFAALELSSTNHDTAVSKQQQQVPTTTAAAAAVCPTNLPSSLSQLDRGDPDAKDQISTAFVAAIAAALHMSVGEVVLTRALHALGADSLTVIEVQSWLFRALGVRLSADELMADVPLSRVVERVWEEWRGRDGGSR</sequence>
<dbReference type="Pfam" id="PF00550">
    <property type="entry name" value="PP-binding"/>
    <property type="match status" value="1"/>
</dbReference>
<keyword evidence="2" id="KW-0597">Phosphoprotein</keyword>
<dbReference type="PANTHER" id="PTHR43775:SF37">
    <property type="entry name" value="SI:DKEY-61P9.11"/>
    <property type="match status" value="1"/>
</dbReference>
<keyword evidence="1" id="KW-0596">Phosphopantetheine</keyword>
<dbReference type="InterPro" id="IPR057326">
    <property type="entry name" value="KR_dom"/>
</dbReference>
<dbReference type="InterPro" id="IPR050091">
    <property type="entry name" value="PKS_NRPS_Biosynth_Enz"/>
</dbReference>
<dbReference type="InterPro" id="IPR014043">
    <property type="entry name" value="Acyl_transferase_dom"/>
</dbReference>
<dbReference type="InterPro" id="IPR001227">
    <property type="entry name" value="Ac_transferase_dom_sf"/>
</dbReference>
<dbReference type="SUPFAM" id="SSF51735">
    <property type="entry name" value="NAD(P)-binding Rossmann-fold domains"/>
    <property type="match status" value="1"/>
</dbReference>
<feature type="domain" description="Malonyl-CoA:ACP transacylase (MAT)" evidence="7">
    <location>
        <begin position="70"/>
        <end position="378"/>
    </location>
</feature>
<dbReference type="Gene3D" id="3.40.366.10">
    <property type="entry name" value="Malonyl-Coenzyme A Acyl Carrier Protein, domain 2"/>
    <property type="match status" value="1"/>
</dbReference>
<dbReference type="Pfam" id="PF08659">
    <property type="entry name" value="KR"/>
    <property type="match status" value="1"/>
</dbReference>
<name>A0ABR2HKX4_9PEZI</name>
<organism evidence="8 9">
    <name type="scientific">Apiospora arundinis</name>
    <dbReference type="NCBI Taxonomy" id="335852"/>
    <lineage>
        <taxon>Eukaryota</taxon>
        <taxon>Fungi</taxon>
        <taxon>Dikarya</taxon>
        <taxon>Ascomycota</taxon>
        <taxon>Pezizomycotina</taxon>
        <taxon>Sordariomycetes</taxon>
        <taxon>Xylariomycetidae</taxon>
        <taxon>Amphisphaeriales</taxon>
        <taxon>Apiosporaceae</taxon>
        <taxon>Apiospora</taxon>
    </lineage>
</organism>
<dbReference type="SMART" id="SM00822">
    <property type="entry name" value="PKS_KR"/>
    <property type="match status" value="1"/>
</dbReference>
<dbReference type="Pfam" id="PF23114">
    <property type="entry name" value="NAD-bd_HRPKS_sdrA"/>
    <property type="match status" value="1"/>
</dbReference>
<feature type="domain" description="Polyketide synthase-like phosphopantetheine-binding" evidence="6">
    <location>
        <begin position="991"/>
        <end position="1044"/>
    </location>
</feature>
<gene>
    <name evidence="8" type="ORF">PGQ11_015263</name>
</gene>
<dbReference type="Pfam" id="PF00698">
    <property type="entry name" value="Acyl_transf_1"/>
    <property type="match status" value="1"/>
</dbReference>